<gene>
    <name evidence="2" type="ordered locus">DR_A0300</name>
</gene>
<keyword evidence="1" id="KW-0732">Signal</keyword>
<dbReference type="InParanoid" id="Q9RYL2"/>
<dbReference type="EnsemblBacteria" id="AAF12527">
    <property type="protein sequence ID" value="AAF12527"/>
    <property type="gene ID" value="DR_A0300"/>
</dbReference>
<feature type="chain" id="PRO_5009974340" description="YtkA-like domain-containing protein" evidence="1">
    <location>
        <begin position="22"/>
        <end position="138"/>
    </location>
</feature>
<dbReference type="OrthoDB" id="73985at2"/>
<dbReference type="PaxDb" id="243230-DR_A0300"/>
<evidence type="ECO:0000313" key="3">
    <source>
        <dbReference type="Proteomes" id="UP000002524"/>
    </source>
</evidence>
<accession>Q9RYL2</accession>
<dbReference type="GeneID" id="69519185"/>
<dbReference type="PIR" id="A75584">
    <property type="entry name" value="A75584"/>
</dbReference>
<dbReference type="AlphaFoldDB" id="Q9RYL2"/>
<evidence type="ECO:0008006" key="4">
    <source>
        <dbReference type="Google" id="ProtNLM"/>
    </source>
</evidence>
<reference evidence="2 3" key="1">
    <citation type="journal article" date="1999" name="Science">
        <title>Genome sequence of the radioresistant bacterium Deinococcus radiodurans R1.</title>
        <authorList>
            <person name="White O."/>
            <person name="Eisen J.A."/>
            <person name="Heidelberg J.F."/>
            <person name="Hickey E.K."/>
            <person name="Peterson J.D."/>
            <person name="Dodson R.J."/>
            <person name="Haft D.H."/>
            <person name="Gwinn M.L."/>
            <person name="Nelson W.C."/>
            <person name="Richardson D.L."/>
            <person name="Moffat K.S."/>
            <person name="Qin H."/>
            <person name="Jiang L."/>
            <person name="Pamphile W."/>
            <person name="Crosby M."/>
            <person name="Shen M."/>
            <person name="Vamathevan J.J."/>
            <person name="Lam P."/>
            <person name="McDonald L."/>
            <person name="Utterback T."/>
            <person name="Zalewski C."/>
            <person name="Makarova K.S."/>
            <person name="Aravind L."/>
            <person name="Daly M.J."/>
            <person name="Minton K.W."/>
            <person name="Fleischmann R.D."/>
            <person name="Ketchum K.A."/>
            <person name="Nelson K.E."/>
            <person name="Salzberg S."/>
            <person name="Smith H.O."/>
            <person name="Venter J.C."/>
            <person name="Fraser C.M."/>
        </authorList>
    </citation>
    <scope>NUCLEOTIDE SEQUENCE [LARGE SCALE GENOMIC DNA]</scope>
    <source>
        <strain evidence="3">ATCC 13939 / DSM 20539 / JCM 16871 / LMG 4051 / NBRC 15346 / NCIMB 9279 / R1 / VKM B-1422</strain>
    </source>
</reference>
<dbReference type="RefSeq" id="WP_010889559.1">
    <property type="nucleotide sequence ID" value="NC_001264.1"/>
</dbReference>
<organism evidence="2 3">
    <name type="scientific">Deinococcus radiodurans (strain ATCC 13939 / DSM 20539 / JCM 16871 / CCUG 27074 / LMG 4051 / NBRC 15346 / NCIMB 9279 / VKM B-1422 / R1)</name>
    <dbReference type="NCBI Taxonomy" id="243230"/>
    <lineage>
        <taxon>Bacteria</taxon>
        <taxon>Thermotogati</taxon>
        <taxon>Deinococcota</taxon>
        <taxon>Deinococci</taxon>
        <taxon>Deinococcales</taxon>
        <taxon>Deinococcaceae</taxon>
        <taxon>Deinococcus</taxon>
    </lineage>
</organism>
<proteinExistence type="predicted"/>
<dbReference type="HOGENOM" id="CLU_1872031_0_0_0"/>
<evidence type="ECO:0000313" key="2">
    <source>
        <dbReference type="EMBL" id="AAF12527.1"/>
    </source>
</evidence>
<dbReference type="PATRIC" id="fig|243230.17.peg.3190"/>
<dbReference type="Proteomes" id="UP000002524">
    <property type="component" value="Chromosome 2"/>
</dbReference>
<feature type="signal peptide" evidence="1">
    <location>
        <begin position="1"/>
        <end position="21"/>
    </location>
</feature>
<dbReference type="STRING" id="243230.DR_A0300"/>
<sequence length="138" mass="14800">MKLKFALLALALLLPSAAAHDTVNAGNAALEWHTDTNEKLQVDADTTLTLTLRVGERVLKAAECRCTLLLYPGAVSPRVRPSVLKTDTDADGNLTAVITVDKPGPYALVVDGRPLKLTDFAPFRATLNLTAAEDVYNN</sequence>
<keyword evidence="3" id="KW-1185">Reference proteome</keyword>
<protein>
    <recommendedName>
        <fullName evidence="4">YtkA-like domain-containing protein</fullName>
    </recommendedName>
</protein>
<dbReference type="EMBL" id="AE001825">
    <property type="protein sequence ID" value="AAF12527.1"/>
    <property type="molecule type" value="Genomic_DNA"/>
</dbReference>
<dbReference type="KEGG" id="dra:DR_A0300"/>
<evidence type="ECO:0000256" key="1">
    <source>
        <dbReference type="SAM" id="SignalP"/>
    </source>
</evidence>
<name>Q9RYL2_DEIRA</name>